<comment type="caution">
    <text evidence="4">The sequence shown here is derived from an EMBL/GenBank/DDBJ whole genome shotgun (WGS) entry which is preliminary data.</text>
</comment>
<dbReference type="Proteomes" id="UP000249557">
    <property type="component" value="Unassembled WGS sequence"/>
</dbReference>
<accession>A0A2W4ZXZ3</accession>
<dbReference type="GO" id="GO:0016757">
    <property type="term" value="F:glycosyltransferase activity"/>
    <property type="evidence" value="ECO:0007669"/>
    <property type="project" value="InterPro"/>
</dbReference>
<feature type="domain" description="Glycosyltransferase subfamily 4-like N-terminal" evidence="3">
    <location>
        <begin position="324"/>
        <end position="436"/>
    </location>
</feature>
<evidence type="ECO:0000259" key="2">
    <source>
        <dbReference type="Pfam" id="PF01370"/>
    </source>
</evidence>
<dbReference type="Gene3D" id="3.40.50.720">
    <property type="entry name" value="NAD(P)-binding Rossmann-like Domain"/>
    <property type="match status" value="1"/>
</dbReference>
<name>A0A2W4ZXZ3_9BACT</name>
<dbReference type="InterPro" id="IPR050177">
    <property type="entry name" value="Lipid_A_modif_metabolic_enz"/>
</dbReference>
<sequence>MKIAITGGSGFIGTRLIELLRAEGHECVIVDIRHHAPVDILDLPALTKSFEGCDAVYHLAAEHRDDVFPRSRYYDVNVKGTENVTRAADANNIRRLIFTSSFAVYGLNVGGPDELSKTDPFNDYGQSKLEGEGVLNKWAAGNADAILTIVRPVVVFGEENRGNVYTLINQVSSGKFLMIGDGENKKSMAYVGNVAAFLRHCLDSNEHSALFNYADGPDYSMNTLMDVIYKSLGKTRPSVRLPYIAGMAAGHAFDMLARLTKRTFPISAIRVDERREIAQDGVCSALFARRRHQSHDRPRFQADGVNVMAAGKKFLLVVNDMAWFWSHRLPLAKDIMAQGFELHLATNGAADNAEIRALGIKGHNLPEHTGGFNPVHQLKLAFEIFKILRDEKPDIVHAITLRHAFFTGFASRLAKTPRAVFTVAGVGNLFISDNPKIRAVRLCVVPLLRFAFGGQGRFVIFQNPDDAAALTQAGAISKDSQIVIRGSGVDPAQFTIRPEPLVTEPAVLFPSRLLKAKGIGEYVHAARILKSKGVAARFLVAGDVWPGNPDSVAREQMQEWASEGVIEWLGHRTDMPDLMGSSHIVCMPSYYGEGVPKVLLEAAATGRAIVTADTPGCRETVEDGVTGILVEPRNAWELADALEKLIGNATLRRSMGEKGRERILTEFTVEKVNEKTIGVYRRLF</sequence>
<evidence type="ECO:0000259" key="1">
    <source>
        <dbReference type="Pfam" id="PF00534"/>
    </source>
</evidence>
<feature type="domain" description="NAD-dependent epimerase/dehydratase" evidence="2">
    <location>
        <begin position="3"/>
        <end position="207"/>
    </location>
</feature>
<dbReference type="Pfam" id="PF01370">
    <property type="entry name" value="Epimerase"/>
    <property type="match status" value="1"/>
</dbReference>
<evidence type="ECO:0000259" key="3">
    <source>
        <dbReference type="Pfam" id="PF13477"/>
    </source>
</evidence>
<dbReference type="SUPFAM" id="SSF53756">
    <property type="entry name" value="UDP-Glycosyltransferase/glycogen phosphorylase"/>
    <property type="match status" value="1"/>
</dbReference>
<dbReference type="InterPro" id="IPR001296">
    <property type="entry name" value="Glyco_trans_1"/>
</dbReference>
<evidence type="ECO:0000313" key="5">
    <source>
        <dbReference type="Proteomes" id="UP000249557"/>
    </source>
</evidence>
<dbReference type="InterPro" id="IPR001509">
    <property type="entry name" value="Epimerase_deHydtase"/>
</dbReference>
<evidence type="ECO:0000313" key="4">
    <source>
        <dbReference type="EMBL" id="PZO87194.1"/>
    </source>
</evidence>
<organism evidence="4 5">
    <name type="scientific">Micavibrio aeruginosavorus</name>
    <dbReference type="NCBI Taxonomy" id="349221"/>
    <lineage>
        <taxon>Bacteria</taxon>
        <taxon>Pseudomonadati</taxon>
        <taxon>Bdellovibrionota</taxon>
        <taxon>Bdellovibrionia</taxon>
        <taxon>Bdellovibrionales</taxon>
        <taxon>Pseudobdellovibrionaceae</taxon>
        <taxon>Micavibrio</taxon>
    </lineage>
</organism>
<dbReference type="Pfam" id="PF13477">
    <property type="entry name" value="Glyco_trans_4_2"/>
    <property type="match status" value="1"/>
</dbReference>
<protein>
    <submittedName>
        <fullName evidence="4">Uncharacterized protein</fullName>
    </submittedName>
</protein>
<dbReference type="SUPFAM" id="SSF51735">
    <property type="entry name" value="NAD(P)-binding Rossmann-fold domains"/>
    <property type="match status" value="1"/>
</dbReference>
<proteinExistence type="predicted"/>
<dbReference type="InterPro" id="IPR036291">
    <property type="entry name" value="NAD(P)-bd_dom_sf"/>
</dbReference>
<gene>
    <name evidence="4" type="ORF">DI626_04580</name>
</gene>
<dbReference type="PANTHER" id="PTHR43245">
    <property type="entry name" value="BIFUNCTIONAL POLYMYXIN RESISTANCE PROTEIN ARNA"/>
    <property type="match status" value="1"/>
</dbReference>
<dbReference type="EMBL" id="QFNK01000069">
    <property type="protein sequence ID" value="PZO87194.1"/>
    <property type="molecule type" value="Genomic_DNA"/>
</dbReference>
<dbReference type="Gene3D" id="3.40.50.2000">
    <property type="entry name" value="Glycogen Phosphorylase B"/>
    <property type="match status" value="2"/>
</dbReference>
<dbReference type="CDD" id="cd03808">
    <property type="entry name" value="GT4_CapM-like"/>
    <property type="match status" value="1"/>
</dbReference>
<dbReference type="PANTHER" id="PTHR43245:SF13">
    <property type="entry name" value="UDP-D-APIOSE_UDP-D-XYLOSE SYNTHASE 2"/>
    <property type="match status" value="1"/>
</dbReference>
<dbReference type="Pfam" id="PF00534">
    <property type="entry name" value="Glycos_transf_1"/>
    <property type="match status" value="1"/>
</dbReference>
<feature type="domain" description="Glycosyl transferase family 1" evidence="1">
    <location>
        <begin position="503"/>
        <end position="662"/>
    </location>
</feature>
<dbReference type="InterPro" id="IPR028098">
    <property type="entry name" value="Glyco_trans_4-like_N"/>
</dbReference>
<reference evidence="4 5" key="1">
    <citation type="submission" date="2017-08" db="EMBL/GenBank/DDBJ databases">
        <title>Infants hospitalized years apart are colonized by the same room-sourced microbial strains.</title>
        <authorList>
            <person name="Brooks B."/>
            <person name="Olm M.R."/>
            <person name="Firek B.A."/>
            <person name="Baker R."/>
            <person name="Thomas B.C."/>
            <person name="Morowitz M.J."/>
            <person name="Banfield J.F."/>
        </authorList>
    </citation>
    <scope>NUCLEOTIDE SEQUENCE [LARGE SCALE GENOMIC DNA]</scope>
    <source>
        <strain evidence="4">S2_018_000_R2_104</strain>
    </source>
</reference>
<dbReference type="AlphaFoldDB" id="A0A2W4ZXZ3"/>